<organism evidence="2 3">
    <name type="scientific">Penicillium cf. griseofulvum</name>
    <dbReference type="NCBI Taxonomy" id="2972120"/>
    <lineage>
        <taxon>Eukaryota</taxon>
        <taxon>Fungi</taxon>
        <taxon>Dikarya</taxon>
        <taxon>Ascomycota</taxon>
        <taxon>Pezizomycotina</taxon>
        <taxon>Eurotiomycetes</taxon>
        <taxon>Eurotiomycetidae</taxon>
        <taxon>Eurotiales</taxon>
        <taxon>Aspergillaceae</taxon>
        <taxon>Penicillium</taxon>
    </lineage>
</organism>
<comment type="caution">
    <text evidence="2">The sequence shown here is derived from an EMBL/GenBank/DDBJ whole genome shotgun (WGS) entry which is preliminary data.</text>
</comment>
<reference evidence="2" key="2">
    <citation type="journal article" date="2023" name="IMA Fungus">
        <title>Comparative genomic study of the Penicillium genus elucidates a diverse pangenome and 15 lateral gene transfer events.</title>
        <authorList>
            <person name="Petersen C."/>
            <person name="Sorensen T."/>
            <person name="Nielsen M.R."/>
            <person name="Sondergaard T.E."/>
            <person name="Sorensen J.L."/>
            <person name="Fitzpatrick D.A."/>
            <person name="Frisvad J.C."/>
            <person name="Nielsen K.L."/>
        </authorList>
    </citation>
    <scope>NUCLEOTIDE SEQUENCE</scope>
    <source>
        <strain evidence="2">IBT 16849</strain>
    </source>
</reference>
<dbReference type="GO" id="GO:0003677">
    <property type="term" value="F:DNA binding"/>
    <property type="evidence" value="ECO:0007669"/>
    <property type="project" value="InterPro"/>
</dbReference>
<gene>
    <name evidence="2" type="ORF">N7472_003314</name>
</gene>
<feature type="domain" description="Transposase Tc1-like" evidence="1">
    <location>
        <begin position="18"/>
        <end position="77"/>
    </location>
</feature>
<proteinExistence type="predicted"/>
<dbReference type="Pfam" id="PF01498">
    <property type="entry name" value="HTH_Tnp_Tc3_2"/>
    <property type="match status" value="1"/>
</dbReference>
<dbReference type="EMBL" id="JAPQKP010000002">
    <property type="protein sequence ID" value="KAJ5206866.1"/>
    <property type="molecule type" value="Genomic_DNA"/>
</dbReference>
<reference evidence="2" key="1">
    <citation type="submission" date="2022-11" db="EMBL/GenBank/DDBJ databases">
        <authorList>
            <person name="Petersen C."/>
        </authorList>
    </citation>
    <scope>NUCLEOTIDE SEQUENCE</scope>
    <source>
        <strain evidence="2">IBT 16849</strain>
    </source>
</reference>
<evidence type="ECO:0000313" key="2">
    <source>
        <dbReference type="EMBL" id="KAJ5206866.1"/>
    </source>
</evidence>
<dbReference type="InterPro" id="IPR002492">
    <property type="entry name" value="Transposase_Tc1-like"/>
</dbReference>
<accession>A0A9W9MSV6</accession>
<dbReference type="Gene3D" id="3.30.420.10">
    <property type="entry name" value="Ribonuclease H-like superfamily/Ribonuclease H"/>
    <property type="match status" value="1"/>
</dbReference>
<keyword evidence="3" id="KW-1185">Reference proteome</keyword>
<dbReference type="AlphaFoldDB" id="A0A9W9MSV6"/>
<dbReference type="GO" id="GO:0015074">
    <property type="term" value="P:DNA integration"/>
    <property type="evidence" value="ECO:0007669"/>
    <property type="project" value="InterPro"/>
</dbReference>
<sequence>MITGEVDDIIAFITANETNRRLSYKKLVDILSLNISVDSLRRTLIRRGYNRRIAIGRPDIKEKNILERLEWALEHVNWTREDWCRVIWTDETWVTPRYHRKMRVTRCADKERHPDCLRPRRRKSGGWMFWRSFLGIEKGSCLFWEKEWGWISGESYSMRIAPLMEGFFRLRREQDPIVMYDNAPGYTAKETLDFFEELGVNMMKWPAFLPD</sequence>
<dbReference type="Proteomes" id="UP001150879">
    <property type="component" value="Unassembled WGS sequence"/>
</dbReference>
<evidence type="ECO:0000313" key="3">
    <source>
        <dbReference type="Proteomes" id="UP001150879"/>
    </source>
</evidence>
<dbReference type="InterPro" id="IPR036397">
    <property type="entry name" value="RNaseH_sf"/>
</dbReference>
<dbReference type="GO" id="GO:0006313">
    <property type="term" value="P:DNA transposition"/>
    <property type="evidence" value="ECO:0007669"/>
    <property type="project" value="InterPro"/>
</dbReference>
<protein>
    <recommendedName>
        <fullName evidence="1">Transposase Tc1-like domain-containing protein</fullName>
    </recommendedName>
</protein>
<evidence type="ECO:0000259" key="1">
    <source>
        <dbReference type="Pfam" id="PF01498"/>
    </source>
</evidence>
<dbReference type="OrthoDB" id="5415741at2759"/>
<name>A0A9W9MSV6_9EURO</name>